<proteinExistence type="predicted"/>
<dbReference type="EMBL" id="CAAE01025183">
    <property type="protein sequence ID" value="CAG14826.1"/>
    <property type="molecule type" value="Genomic_DNA"/>
</dbReference>
<reference evidence="1" key="1">
    <citation type="journal article" date="2004" name="Nature">
        <title>Genome duplication in the teleost fish Tetraodon nigroviridis reveals the early vertebrate proto-karyotype.</title>
        <authorList>
            <person name="Jaillon O."/>
            <person name="Aury J.-M."/>
            <person name="Brunet F."/>
            <person name="Petit J.-L."/>
            <person name="Stange-Thomann N."/>
            <person name="Mauceli E."/>
            <person name="Bouneau L."/>
            <person name="Fischer C."/>
            <person name="Ozouf-Costaz C."/>
            <person name="Bernot A."/>
            <person name="Nicaud S."/>
            <person name="Jaffe D."/>
            <person name="Fisher S."/>
            <person name="Lutfalla G."/>
            <person name="Dossat C."/>
            <person name="Segurens B."/>
            <person name="Dasilva C."/>
            <person name="Salanoubat M."/>
            <person name="Levy M."/>
            <person name="Boudet N."/>
            <person name="Castellano S."/>
            <person name="Anthouard V."/>
            <person name="Jubin C."/>
            <person name="Castelli V."/>
            <person name="Katinka M."/>
            <person name="Vacherie B."/>
            <person name="Biemont C."/>
            <person name="Skalli Z."/>
            <person name="Cattolico L."/>
            <person name="Poulain J."/>
            <person name="De Berardinis V."/>
            <person name="Cruaud C."/>
            <person name="Duprat S."/>
            <person name="Brottier P."/>
            <person name="Coutanceau J.-P."/>
            <person name="Gouzy J."/>
            <person name="Parra G."/>
            <person name="Lardier G."/>
            <person name="Chapple C."/>
            <person name="McKernan K.J."/>
            <person name="McEwan P."/>
            <person name="Bosak S."/>
            <person name="Kellis M."/>
            <person name="Volff J.-N."/>
            <person name="Guigo R."/>
            <person name="Zody M.C."/>
            <person name="Mesirov J."/>
            <person name="Lindblad-Toh K."/>
            <person name="Birren B."/>
            <person name="Nusbaum C."/>
            <person name="Kahn D."/>
            <person name="Robinson-Rechavi M."/>
            <person name="Laudet V."/>
            <person name="Schachter V."/>
            <person name="Quetier F."/>
            <person name="Saurin W."/>
            <person name="Scarpelli C."/>
            <person name="Wincker P."/>
            <person name="Lander E.S."/>
            <person name="Weissenbach J."/>
            <person name="Roest Crollius H."/>
        </authorList>
    </citation>
    <scope>NUCLEOTIDE SEQUENCE [LARGE SCALE GENOMIC DNA]</scope>
</reference>
<sequence>LSSRPQPRGPRRNSVFVVLPFFRVEEQEEFNPHCPWRLQRVRGVLRL</sequence>
<accession>Q4R9V7</accession>
<gene>
    <name evidence="1" type="ORF">GSTENG00038866001</name>
</gene>
<dbReference type="KEGG" id="tng:GSTEN00038866G001"/>
<evidence type="ECO:0000313" key="1">
    <source>
        <dbReference type="EMBL" id="CAG14826.1"/>
    </source>
</evidence>
<protein>
    <submittedName>
        <fullName evidence="1">(spotted green pufferfish) hypothetical protein</fullName>
    </submittedName>
</protein>
<feature type="non-terminal residue" evidence="1">
    <location>
        <position position="1"/>
    </location>
</feature>
<organism evidence="1">
    <name type="scientific">Tetraodon nigroviridis</name>
    <name type="common">Spotted green pufferfish</name>
    <name type="synonym">Chelonodon nigroviridis</name>
    <dbReference type="NCBI Taxonomy" id="99883"/>
    <lineage>
        <taxon>Eukaryota</taxon>
        <taxon>Metazoa</taxon>
        <taxon>Chordata</taxon>
        <taxon>Craniata</taxon>
        <taxon>Vertebrata</taxon>
        <taxon>Euteleostomi</taxon>
        <taxon>Actinopterygii</taxon>
        <taxon>Neopterygii</taxon>
        <taxon>Teleostei</taxon>
        <taxon>Neoteleostei</taxon>
        <taxon>Acanthomorphata</taxon>
        <taxon>Eupercaria</taxon>
        <taxon>Tetraodontiformes</taxon>
        <taxon>Tetradontoidea</taxon>
        <taxon>Tetraodontidae</taxon>
        <taxon>Tetraodon</taxon>
    </lineage>
</organism>
<comment type="caution">
    <text evidence="1">The sequence shown here is derived from an EMBL/GenBank/DDBJ whole genome shotgun (WGS) entry which is preliminary data.</text>
</comment>
<reference evidence="1" key="2">
    <citation type="submission" date="2004-02" db="EMBL/GenBank/DDBJ databases">
        <authorList>
            <consortium name="Genoscope"/>
            <consortium name="Whitehead Institute Centre for Genome Research"/>
        </authorList>
    </citation>
    <scope>NUCLEOTIDE SEQUENCE</scope>
</reference>
<name>Q4R9V7_TETNG</name>
<dbReference type="AlphaFoldDB" id="Q4R9V7"/>